<feature type="compositionally biased region" description="Basic and acidic residues" evidence="3">
    <location>
        <begin position="65"/>
        <end position="76"/>
    </location>
</feature>
<feature type="compositionally biased region" description="Low complexity" evidence="3">
    <location>
        <begin position="815"/>
        <end position="837"/>
    </location>
</feature>
<comment type="caution">
    <text evidence="6">The sequence shown here is derived from an EMBL/GenBank/DDBJ whole genome shotgun (WGS) entry which is preliminary data.</text>
</comment>
<comment type="caution">
    <text evidence="2">Lacks conserved residue(s) required for the propagation of feature annotation.</text>
</comment>
<dbReference type="FunFam" id="3.40.390.10:FF:000002">
    <property type="entry name" value="Disintegrin and metalloproteinase domain-containing protein 22"/>
    <property type="match status" value="1"/>
</dbReference>
<feature type="region of interest" description="Disordered" evidence="3">
    <location>
        <begin position="177"/>
        <end position="199"/>
    </location>
</feature>
<dbReference type="GO" id="GO:0006508">
    <property type="term" value="P:proteolysis"/>
    <property type="evidence" value="ECO:0007669"/>
    <property type="project" value="InterPro"/>
</dbReference>
<evidence type="ECO:0000256" key="2">
    <source>
        <dbReference type="PROSITE-ProRule" id="PRU00276"/>
    </source>
</evidence>
<name>A0A8T2PVG1_9TELE</name>
<dbReference type="Gene3D" id="3.40.390.10">
    <property type="entry name" value="Collagenase (Catalytic Domain)"/>
    <property type="match status" value="1"/>
</dbReference>
<feature type="region of interest" description="Disordered" evidence="3">
    <location>
        <begin position="697"/>
        <end position="864"/>
    </location>
</feature>
<keyword evidence="4" id="KW-0732">Signal</keyword>
<protein>
    <recommendedName>
        <fullName evidence="5">Peptidase M12B domain-containing protein</fullName>
    </recommendedName>
</protein>
<dbReference type="SUPFAM" id="SSF57552">
    <property type="entry name" value="Blood coagulation inhibitor (disintegrin)"/>
    <property type="match status" value="1"/>
</dbReference>
<evidence type="ECO:0000256" key="4">
    <source>
        <dbReference type="SAM" id="SignalP"/>
    </source>
</evidence>
<feature type="active site" evidence="2">
    <location>
        <position position="362"/>
    </location>
</feature>
<dbReference type="Pfam" id="PF01421">
    <property type="entry name" value="Reprolysin"/>
    <property type="match status" value="1"/>
</dbReference>
<feature type="domain" description="Peptidase M12B" evidence="5">
    <location>
        <begin position="225"/>
        <end position="427"/>
    </location>
</feature>
<keyword evidence="1" id="KW-1015">Disulfide bond</keyword>
<dbReference type="AlphaFoldDB" id="A0A8T2PVG1"/>
<feature type="binding site" evidence="2">
    <location>
        <position position="365"/>
    </location>
    <ligand>
        <name>Zn(2+)</name>
        <dbReference type="ChEBI" id="CHEBI:29105"/>
        <note>catalytic</note>
    </ligand>
</feature>
<dbReference type="InterPro" id="IPR001590">
    <property type="entry name" value="Peptidase_M12B"/>
</dbReference>
<dbReference type="GO" id="GO:0005178">
    <property type="term" value="F:integrin binding"/>
    <property type="evidence" value="ECO:0007669"/>
    <property type="project" value="TreeGrafter"/>
</dbReference>
<dbReference type="GO" id="GO:0045087">
    <property type="term" value="P:innate immune response"/>
    <property type="evidence" value="ECO:0007669"/>
    <property type="project" value="TreeGrafter"/>
</dbReference>
<dbReference type="Gene3D" id="4.10.70.10">
    <property type="entry name" value="Disintegrin domain"/>
    <property type="match status" value="1"/>
</dbReference>
<dbReference type="Pfam" id="PF08516">
    <property type="entry name" value="ADAM_CR"/>
    <property type="match status" value="1"/>
</dbReference>
<dbReference type="InterPro" id="IPR036436">
    <property type="entry name" value="Disintegrin_dom_sf"/>
</dbReference>
<dbReference type="EMBL" id="JAFBMS010000001">
    <property type="protein sequence ID" value="KAG9355268.1"/>
    <property type="molecule type" value="Genomic_DNA"/>
</dbReference>
<evidence type="ECO:0000313" key="6">
    <source>
        <dbReference type="EMBL" id="KAG9355268.1"/>
    </source>
</evidence>
<sequence length="864" mass="92742">MKTNRHRSMALFSTRACVILLETLLTVLICGTDSKTLALANNGSGWQYSVGSQILLSVDEVPNSTRRETAEEKRQNTTESTPRTTVPYKNAGQQNGEGVLRPERTKPFVMVHLLPSPLAVFYYPANSPGVTQDRSQVTHCYYHGSVQGFPQSRVALSTCSGLRGVVVINSTLSFELEPGDEEDADRAEEEAGARSRGMGEEGVHVLHPTQRLGSGAGTCGVSHHAPIPPKIPAQMHRYLNYEKNNKTIIYRMLDIANQVDWFYRPLGVRVALLGLEVWNDGDRIQVDGSPADTLDRFLDWRARELLPRLRHDNAQLVLGDGFDGRTVGMASQSSMCSPGRSGGISVDNLVSVLGVASTVAHELGHNLGMLHDTADRRCQCKISAQQGGCIMEPSTGFMPGQMFSSCSARDLSLSLLHGGGACLFNVPLPERLLGGPRCGNLYVEKGEECDCGLTHLRPAGWVCREPLGECDLAEHCTGSSPHCPPNVFLQDGQPCEGGGAYCSSGFCASLDSQCRDLWGSNSTQAPEVCFSSVNKLGNKYGNCGRMPNGTYVPCSESDVHCGKIQCQGGNDRPLLGTRAQILTTTVRRNQSELICRATYFDLGDDVSDPATVAEGTACAPGKACVNRRCRDVAVFGVEECQRKCNGHGVCNSNRNCHCDDLMLQEWSCLSFSSSSCQGCSSSYSSVTPDYVNVSSASTAAPSSRAQAASRAERADTGSGDQVQPLRSQVTPHSEIPLSPPSGKAEERPLPPNKPLPPDPVSKSTQSVGERPRPPTKPLPPDPVPIDDKTRVPARPPPPVRQLPADPASRPVSGVPPHHAARGAPAPKYAPGIATAPTRPAPPPPPPQKVMAQPKTSHSPQRCNQ</sequence>
<feature type="compositionally biased region" description="Acidic residues" evidence="3">
    <location>
        <begin position="177"/>
        <end position="188"/>
    </location>
</feature>
<feature type="compositionally biased region" description="Low complexity" evidence="3">
    <location>
        <begin position="697"/>
        <end position="709"/>
    </location>
</feature>
<dbReference type="GO" id="GO:0046872">
    <property type="term" value="F:metal ion binding"/>
    <property type="evidence" value="ECO:0007669"/>
    <property type="project" value="UniProtKB-KW"/>
</dbReference>
<feature type="compositionally biased region" description="Polar residues" evidence="3">
    <location>
        <begin position="853"/>
        <end position="864"/>
    </location>
</feature>
<dbReference type="InterPro" id="IPR034027">
    <property type="entry name" value="Reprolysin_adamalysin"/>
</dbReference>
<keyword evidence="7" id="KW-1185">Reference proteome</keyword>
<proteinExistence type="predicted"/>
<dbReference type="InterPro" id="IPR001762">
    <property type="entry name" value="Disintegrin_dom"/>
</dbReference>
<evidence type="ECO:0000256" key="3">
    <source>
        <dbReference type="SAM" id="MobiDB-lite"/>
    </source>
</evidence>
<feature type="signal peptide" evidence="4">
    <location>
        <begin position="1"/>
        <end position="34"/>
    </location>
</feature>
<dbReference type="Proteomes" id="UP000824540">
    <property type="component" value="Unassembled WGS sequence"/>
</dbReference>
<keyword evidence="2" id="KW-0862">Zinc</keyword>
<dbReference type="OrthoDB" id="5951731at2759"/>
<feature type="chain" id="PRO_5035722028" description="Peptidase M12B domain-containing protein" evidence="4">
    <location>
        <begin position="35"/>
        <end position="864"/>
    </location>
</feature>
<accession>A0A8T2PVG1</accession>
<feature type="compositionally biased region" description="Polar residues" evidence="3">
    <location>
        <begin position="718"/>
        <end position="731"/>
    </location>
</feature>
<dbReference type="PANTHER" id="PTHR11905:SF130">
    <property type="entry name" value="DISINTEGRIN AND METALLOPROTEINASE DOMAIN-CONTAINING PROTEIN 15"/>
    <property type="match status" value="1"/>
</dbReference>
<dbReference type="PROSITE" id="PS50215">
    <property type="entry name" value="ADAM_MEPRO"/>
    <property type="match status" value="1"/>
</dbReference>
<dbReference type="GO" id="GO:0005615">
    <property type="term" value="C:extracellular space"/>
    <property type="evidence" value="ECO:0007669"/>
    <property type="project" value="TreeGrafter"/>
</dbReference>
<feature type="binding site" evidence="2">
    <location>
        <position position="361"/>
    </location>
    <ligand>
        <name>Zn(2+)</name>
        <dbReference type="ChEBI" id="CHEBI:29105"/>
        <note>catalytic</note>
    </ligand>
</feature>
<organism evidence="6 7">
    <name type="scientific">Albula glossodonta</name>
    <name type="common">roundjaw bonefish</name>
    <dbReference type="NCBI Taxonomy" id="121402"/>
    <lineage>
        <taxon>Eukaryota</taxon>
        <taxon>Metazoa</taxon>
        <taxon>Chordata</taxon>
        <taxon>Craniata</taxon>
        <taxon>Vertebrata</taxon>
        <taxon>Euteleostomi</taxon>
        <taxon>Actinopterygii</taxon>
        <taxon>Neopterygii</taxon>
        <taxon>Teleostei</taxon>
        <taxon>Albuliformes</taxon>
        <taxon>Albulidae</taxon>
        <taxon>Albula</taxon>
    </lineage>
</organism>
<dbReference type="PANTHER" id="PTHR11905">
    <property type="entry name" value="ADAM A DISINTEGRIN AND METALLOPROTEASE DOMAIN"/>
    <property type="match status" value="1"/>
</dbReference>
<gene>
    <name evidence="6" type="ORF">JZ751_000106</name>
</gene>
<feature type="compositionally biased region" description="Pro residues" evidence="3">
    <location>
        <begin position="838"/>
        <end position="847"/>
    </location>
</feature>
<dbReference type="SMART" id="SM00608">
    <property type="entry name" value="ACR"/>
    <property type="match status" value="1"/>
</dbReference>
<dbReference type="InterPro" id="IPR024079">
    <property type="entry name" value="MetalloPept_cat_dom_sf"/>
</dbReference>
<feature type="region of interest" description="Disordered" evidence="3">
    <location>
        <begin position="61"/>
        <end position="99"/>
    </location>
</feature>
<dbReference type="InterPro" id="IPR006586">
    <property type="entry name" value="ADAM_Cys-rich"/>
</dbReference>
<feature type="binding site" evidence="2">
    <location>
        <position position="371"/>
    </location>
    <ligand>
        <name>Zn(2+)</name>
        <dbReference type="ChEBI" id="CHEBI:29105"/>
        <note>catalytic</note>
    </ligand>
</feature>
<evidence type="ECO:0000259" key="5">
    <source>
        <dbReference type="PROSITE" id="PS50215"/>
    </source>
</evidence>
<feature type="compositionally biased region" description="Basic and acidic residues" evidence="3">
    <location>
        <begin position="189"/>
        <end position="199"/>
    </location>
</feature>
<evidence type="ECO:0000313" key="7">
    <source>
        <dbReference type="Proteomes" id="UP000824540"/>
    </source>
</evidence>
<feature type="compositionally biased region" description="Pro residues" evidence="3">
    <location>
        <begin position="749"/>
        <end position="759"/>
    </location>
</feature>
<reference evidence="6" key="1">
    <citation type="thesis" date="2021" institute="BYU ScholarsArchive" country="Provo, UT, USA">
        <title>Applications of and Algorithms for Genome Assembly and Genomic Analyses with an Emphasis on Marine Teleosts.</title>
        <authorList>
            <person name="Pickett B.D."/>
        </authorList>
    </citation>
    <scope>NUCLEOTIDE SEQUENCE</scope>
    <source>
        <strain evidence="6">HI-2016</strain>
    </source>
</reference>
<keyword evidence="2" id="KW-0479">Metal-binding</keyword>
<dbReference type="SMART" id="SM00050">
    <property type="entry name" value="DISIN"/>
    <property type="match status" value="1"/>
</dbReference>
<feature type="compositionally biased region" description="Pro residues" evidence="3">
    <location>
        <begin position="774"/>
        <end position="783"/>
    </location>
</feature>
<dbReference type="GO" id="GO:0007229">
    <property type="term" value="P:integrin-mediated signaling pathway"/>
    <property type="evidence" value="ECO:0007669"/>
    <property type="project" value="TreeGrafter"/>
</dbReference>
<dbReference type="GO" id="GO:0004222">
    <property type="term" value="F:metalloendopeptidase activity"/>
    <property type="evidence" value="ECO:0007669"/>
    <property type="project" value="InterPro"/>
</dbReference>
<dbReference type="CDD" id="cd04269">
    <property type="entry name" value="ZnMc_adamalysin_II_like"/>
    <property type="match status" value="1"/>
</dbReference>
<dbReference type="SUPFAM" id="SSF55486">
    <property type="entry name" value="Metalloproteases ('zincins'), catalytic domain"/>
    <property type="match status" value="1"/>
</dbReference>
<evidence type="ECO:0000256" key="1">
    <source>
        <dbReference type="ARBA" id="ARBA00023157"/>
    </source>
</evidence>